<sequence length="221" mass="23384">MSMSASVPDRVMKRVRASGRGSVFTPRDFLDMAARATVDQALSRLAKAGHLRRLARGLYDFPKLHPKLGALTPAPDDVAQALARETGSHLQIDGARAANALGLSTQVAAQSSWLTDGPSRRVVLGKRVVDLRHASPKHLIAPGSPAGTVVQALRHVGAARAADVLQVAARSLTDSDKKTLAKSAAQAPAWMRATLLSIADLGTGDRIEEPPHSFRRASNDG</sequence>
<evidence type="ECO:0000313" key="1">
    <source>
        <dbReference type="EMBL" id="MBL4929477.1"/>
    </source>
</evidence>
<organism evidence="1 2">
    <name type="scientific">Fuscibacter oryzae</name>
    <dbReference type="NCBI Taxonomy" id="2803939"/>
    <lineage>
        <taxon>Bacteria</taxon>
        <taxon>Pseudomonadati</taxon>
        <taxon>Pseudomonadota</taxon>
        <taxon>Alphaproteobacteria</taxon>
        <taxon>Rhodobacterales</taxon>
        <taxon>Paracoccaceae</taxon>
        <taxon>Fuscibacter</taxon>
    </lineage>
</organism>
<dbReference type="InterPro" id="IPR045738">
    <property type="entry name" value="DUF6088"/>
</dbReference>
<protein>
    <submittedName>
        <fullName evidence="1">Type IV toxin-antitoxin system AbiEi family antitoxin domain-containing protein</fullName>
    </submittedName>
</protein>
<evidence type="ECO:0000313" key="2">
    <source>
        <dbReference type="Proteomes" id="UP000619033"/>
    </source>
</evidence>
<comment type="caution">
    <text evidence="1">The sequence shown here is derived from an EMBL/GenBank/DDBJ whole genome shotgun (WGS) entry which is preliminary data.</text>
</comment>
<dbReference type="RefSeq" id="WP_202662010.1">
    <property type="nucleotide sequence ID" value="NZ_JAESVP010000008.1"/>
</dbReference>
<dbReference type="AlphaFoldDB" id="A0A8J7SVF7"/>
<dbReference type="Proteomes" id="UP000619033">
    <property type="component" value="Unassembled WGS sequence"/>
</dbReference>
<proteinExistence type="predicted"/>
<dbReference type="EMBL" id="JAESVP010000008">
    <property type="protein sequence ID" value="MBL4929477.1"/>
    <property type="molecule type" value="Genomic_DNA"/>
</dbReference>
<gene>
    <name evidence="1" type="ORF">JI744_15335</name>
</gene>
<reference evidence="1" key="1">
    <citation type="submission" date="2021-01" db="EMBL/GenBank/DDBJ databases">
        <title>Genome seq and assembly of Tabrizicola sp. KVB23.</title>
        <authorList>
            <person name="Chhetri G."/>
        </authorList>
    </citation>
    <scope>NUCLEOTIDE SEQUENCE</scope>
    <source>
        <strain evidence="1">KVB23</strain>
    </source>
</reference>
<accession>A0A8J7SVF7</accession>
<dbReference type="Pfam" id="PF19570">
    <property type="entry name" value="DUF6088"/>
    <property type="match status" value="1"/>
</dbReference>
<name>A0A8J7SVF7_9RHOB</name>
<keyword evidence="2" id="KW-1185">Reference proteome</keyword>